<evidence type="ECO:0000313" key="1">
    <source>
        <dbReference type="EMBL" id="AYG03870.1"/>
    </source>
</evidence>
<keyword evidence="2" id="KW-1185">Reference proteome</keyword>
<evidence type="ECO:0008006" key="3">
    <source>
        <dbReference type="Google" id="ProtNLM"/>
    </source>
</evidence>
<proteinExistence type="predicted"/>
<organism evidence="1 2">
    <name type="scientific">Gryllotalpicola protaetiae</name>
    <dbReference type="NCBI Taxonomy" id="2419771"/>
    <lineage>
        <taxon>Bacteria</taxon>
        <taxon>Bacillati</taxon>
        <taxon>Actinomycetota</taxon>
        <taxon>Actinomycetes</taxon>
        <taxon>Micrococcales</taxon>
        <taxon>Microbacteriaceae</taxon>
        <taxon>Gryllotalpicola</taxon>
    </lineage>
</organism>
<sequence length="70" mass="7742">MGEWGMSSEFIQPAEAAEIMGLTVGALARLRSDDRGPRFYKPTARTVLYKREEVIAWLEATVHAMSGITA</sequence>
<dbReference type="AlphaFoldDB" id="A0A387BS41"/>
<dbReference type="InterPro" id="IPR009061">
    <property type="entry name" value="DNA-bd_dom_put_sf"/>
</dbReference>
<reference evidence="1 2" key="1">
    <citation type="submission" date="2018-09" db="EMBL/GenBank/DDBJ databases">
        <title>Genome sequencing of strain 2DFW10M-5.</title>
        <authorList>
            <person name="Heo J."/>
            <person name="Kim S.-J."/>
            <person name="Kwon S.-W."/>
        </authorList>
    </citation>
    <scope>NUCLEOTIDE SEQUENCE [LARGE SCALE GENOMIC DNA]</scope>
    <source>
        <strain evidence="1 2">2DFW10M-5</strain>
    </source>
</reference>
<dbReference type="OrthoDB" id="3267842at2"/>
<dbReference type="EMBL" id="CP032624">
    <property type="protein sequence ID" value="AYG03870.1"/>
    <property type="molecule type" value="Genomic_DNA"/>
</dbReference>
<gene>
    <name evidence="1" type="ORF">D7I44_10205</name>
</gene>
<dbReference type="SUPFAM" id="SSF46955">
    <property type="entry name" value="Putative DNA-binding domain"/>
    <property type="match status" value="1"/>
</dbReference>
<dbReference type="RefSeq" id="WP_120789402.1">
    <property type="nucleotide sequence ID" value="NZ_CP032624.1"/>
</dbReference>
<dbReference type="KEGG" id="gry:D7I44_10205"/>
<protein>
    <recommendedName>
        <fullName evidence="3">DNA-binding protein</fullName>
    </recommendedName>
</protein>
<dbReference type="Proteomes" id="UP000275069">
    <property type="component" value="Chromosome"/>
</dbReference>
<evidence type="ECO:0000313" key="2">
    <source>
        <dbReference type="Proteomes" id="UP000275069"/>
    </source>
</evidence>
<accession>A0A387BS41</accession>
<name>A0A387BS41_9MICO</name>